<feature type="compositionally biased region" description="Basic and acidic residues" evidence="10">
    <location>
        <begin position="1617"/>
        <end position="1637"/>
    </location>
</feature>
<evidence type="ECO:0000256" key="10">
    <source>
        <dbReference type="SAM" id="MobiDB-lite"/>
    </source>
</evidence>
<keyword evidence="3" id="KW-0963">Cytoplasm</keyword>
<evidence type="ECO:0000313" key="12">
    <source>
        <dbReference type="Proteomes" id="UP000054561"/>
    </source>
</evidence>
<organism evidence="11 12">
    <name type="scientific">Plasmodium fragile</name>
    <dbReference type="NCBI Taxonomy" id="5857"/>
    <lineage>
        <taxon>Eukaryota</taxon>
        <taxon>Sar</taxon>
        <taxon>Alveolata</taxon>
        <taxon>Apicomplexa</taxon>
        <taxon>Aconoidasida</taxon>
        <taxon>Haemosporida</taxon>
        <taxon>Plasmodiidae</taxon>
        <taxon>Plasmodium</taxon>
        <taxon>Plasmodium (Plasmodium)</taxon>
    </lineage>
</organism>
<dbReference type="VEuPathDB" id="PlasmoDB:AK88_05082"/>
<protein>
    <submittedName>
        <fullName evidence="11">Uncharacterized protein</fullName>
    </submittedName>
</protein>
<dbReference type="InterPro" id="IPR036322">
    <property type="entry name" value="WD40_repeat_dom_sf"/>
</dbReference>
<keyword evidence="7" id="KW-0206">Cytoskeleton</keyword>
<reference evidence="11 12" key="1">
    <citation type="submission" date="2014-03" db="EMBL/GenBank/DDBJ databases">
        <title>The Genome Sequence of Plasmodium fragile nilgiri.</title>
        <authorList>
            <consortium name="The Broad Institute Genomics Platform"/>
            <consortium name="The Broad Institute Genome Sequencing Center for Infectious Disease"/>
            <person name="Neafsey D."/>
            <person name="Duraisingh M."/>
            <person name="Young S.K."/>
            <person name="Zeng Q."/>
            <person name="Gargeya S."/>
            <person name="Abouelleil A."/>
            <person name="Alvarado L."/>
            <person name="Chapman S.B."/>
            <person name="Gainer-Dewar J."/>
            <person name="Goldberg J."/>
            <person name="Griggs A."/>
            <person name="Gujja S."/>
            <person name="Hansen M."/>
            <person name="Howarth C."/>
            <person name="Imamovic A."/>
            <person name="Larimer J."/>
            <person name="Pearson M."/>
            <person name="Poon T.W."/>
            <person name="Priest M."/>
            <person name="Roberts A."/>
            <person name="Saif S."/>
            <person name="Shea T."/>
            <person name="Sykes S."/>
            <person name="Wortman J."/>
            <person name="Nusbaum C."/>
            <person name="Birren B."/>
        </authorList>
    </citation>
    <scope>NUCLEOTIDE SEQUENCE [LARGE SCALE GENOMIC DNA]</scope>
    <source>
        <strain evidence="12">nilgiri</strain>
    </source>
</reference>
<evidence type="ECO:0000256" key="2">
    <source>
        <dbReference type="ARBA" id="ARBA00004245"/>
    </source>
</evidence>
<dbReference type="GO" id="GO:0005856">
    <property type="term" value="C:cytoskeleton"/>
    <property type="evidence" value="ECO:0007669"/>
    <property type="project" value="UniProtKB-SubCell"/>
</dbReference>
<evidence type="ECO:0000256" key="5">
    <source>
        <dbReference type="ARBA" id="ARBA00022737"/>
    </source>
</evidence>
<name>A0A0D9QE15_PLAFR</name>
<feature type="region of interest" description="Disordered" evidence="10">
    <location>
        <begin position="1617"/>
        <end position="1671"/>
    </location>
</feature>
<evidence type="ECO:0000313" key="11">
    <source>
        <dbReference type="EMBL" id="KJP85300.1"/>
    </source>
</evidence>
<keyword evidence="8" id="KW-0966">Cell projection</keyword>
<dbReference type="SUPFAM" id="SSF50978">
    <property type="entry name" value="WD40 repeat-like"/>
    <property type="match status" value="1"/>
</dbReference>
<feature type="compositionally biased region" description="Basic and acidic residues" evidence="10">
    <location>
        <begin position="928"/>
        <end position="941"/>
    </location>
</feature>
<dbReference type="GeneID" id="24270396"/>
<keyword evidence="5" id="KW-0677">Repeat</keyword>
<feature type="region of interest" description="Disordered" evidence="10">
    <location>
        <begin position="372"/>
        <end position="416"/>
    </location>
</feature>
<evidence type="ECO:0000256" key="3">
    <source>
        <dbReference type="ARBA" id="ARBA00022490"/>
    </source>
</evidence>
<evidence type="ECO:0000256" key="7">
    <source>
        <dbReference type="ARBA" id="ARBA00023212"/>
    </source>
</evidence>
<dbReference type="OrthoDB" id="377941at2759"/>
<evidence type="ECO:0000256" key="6">
    <source>
        <dbReference type="ARBA" id="ARBA00023054"/>
    </source>
</evidence>
<evidence type="ECO:0000256" key="8">
    <source>
        <dbReference type="ARBA" id="ARBA00023273"/>
    </source>
</evidence>
<feature type="region of interest" description="Disordered" evidence="10">
    <location>
        <begin position="925"/>
        <end position="995"/>
    </location>
</feature>
<gene>
    <name evidence="11" type="ORF">AK88_05082</name>
</gene>
<sequence>MTRYNSCSDFQYISENVMCLLQGSCICLLNLVNNERKFLFISCCETLGEVRFELAAGQGRKSANVAMGRLTTRVAVKGETDHCTHNVEGRYIPHPVRKISCSEKDHAMAVVIRRPSGDLLFYLVFDEANGLNSCEVQLTHRVGETIKDVTLGDGQVYLLLKRRHARPPLQEGELSGRDNTRKLSDQLGADLPFDEEYLICTLKLSRNKKEDLEIIATHKSSSIFKKMMVCPYDGKKIILVSQKSVFFVSTSNEHLLKENVTTVKKELFVNSPIVATSWLDFHIFTICLSNNEVLFFNLSTNSRDLPRLRCHNNYSKICCIFYHLEYLFVAFATKEIVCFRVNYGALSPAAFRKVTPVEDNYVTTKCLFQKRKENRKAEEKPSMEAPPNEPNTQQAKENEALNNRRHIRRKSSKQSGTTFESILNEIKNVENKINDKGFELLDESEGEGRVDDEQAWDSVAFAECVAQCSAGCASSMDTYPSSKDDYANLCSPGEDNIMNKGTPSKRAHRKHDLSQMRKKRKANFAKLHYDEDNLTHIFTPISVVNFEKYVTHRIISVHLHRGKNLLIQLENGLSYYTTTFNRKKMSPADDSSFYLCGHTALHKIKDLKVCSRKYLFTLDEAKMLKCYSLADNELNVICTGGGIKWFDVLSLMGEYNCLFVALTDGSFFFINLISSKILLYGSVRRHLGDETTRGRRGPSVGRSGRRCIECGVFNKVNEHIFNGYFKVCGTLLFFFLIHSVSHQKLFIYFVHEVLIGRLLAQVCHQGGSDESVCPNVTQNVDQNVNQSGEAATLLLSLSTYRRSDVDVHVDLEFRSKRHCDYACLLTATEDLRNFYLLFVQLIKKEMIIRTKKNWDTNVRIFYWKVPHKNVVYAKVIGNYLVLVDFHLNVRFFYMNRVTFGDVSPGNSNEVAALLSGKKTSFLRRLKRDKGSTRREGVHGPNDEGNDFEEFILKRRRRRQKPFRPDGVNEDSETLNREPHGQPNGEEKSVGSPPFRINLGEEDLHIDLSHTGRVQFINEQMEQNAGPICAFYIVTDSNTVVTFSFDSSAYPLRMVLNPEVQVPSMRGTERINFFHPVDMKSGTYNLFLTKERHFRLEGVSCAPAMVPSGDQVGGDHERGKPHEDNHVGGDKPTNQSEHLNWESSLDLICQKDMDSTMQATLAKISQGTLYPSDVNFFLRQPSVVFLKVYSSALRKRLRDKRGKSFQERVSMEWGTHPSGATKEVPAGDDKVTSSGAAISADAATPIAFSGTPNHTNFFFDNETTIFTFLNENEYHLPLQECLENYKNKFYLSELHAKRKEEREQIDKLRNQLKELITQNENNNSSIKLDRKNFFFDKKIINESEILINEFEKIKKKFEKKKIAKEQLIKKLEKKCSPLAQIDFLFGLNTNSYVTNSFKKSSHHHSCPIREKIKLLRFLQLKESDFVQNVEKNNVLCFLKTTKDYIDRYTEDFSCLFFSHYYPCTNMNLNYLYANLFGSSFSAGGVDSGVDGVQWNYLLYPPCELFTNARKRLQCYVLQMLIDQQKAKFLSHFLALKEEKQNYVEEINLLSNKLKLSLESTDKYFSHPYSHTIEDGLYNRGALKGVKRDALLPVSNKFDPHVLLKMHLHKLNVESQKGDAFDDHEKGDLTLKREKKGDHFGMAPGLRGSEAGADKEPPKDTTPCNDEADPESVEIKEKKKNDVRNALSDVKSYIYQISDQCEEFNEKLKQLRKKKYNIQKLIKLHELYCIGIYATLINEERKEEALRQIEEKRIAVEGELSKLEDSMRQLDALQKHKKNLALSELLTRKKQKFEKRFLHECINFDVLIEQKYENVIGFDFDSRKNLFIKKKIIQKHITDTNQIIHENFELRKSIRKLKHDICRNKIKKDYLHFSLMDIEEGVDDVKYLKQNCEFLFSDINNVISSLEAKKKNRKLIFQISEQKLREQISNVDAKISAMKSENVVLEANMQSLLKEISQMDKAAQGDQEEDATHLLDTKGNLGDDDVARVSMFFKCSDAVVAGEIGEENETDDAPHVEGGSNQQNETDNVVEQSRDHAHKQAADQDAAPEKKKQKKLRTKDIHERSAMLRKKYK</sequence>
<feature type="compositionally biased region" description="Polar residues" evidence="10">
    <location>
        <begin position="2017"/>
        <end position="2029"/>
    </location>
</feature>
<feature type="compositionally biased region" description="Basic and acidic residues" evidence="10">
    <location>
        <begin position="2030"/>
        <end position="2048"/>
    </location>
</feature>
<feature type="compositionally biased region" description="Basic residues" evidence="10">
    <location>
        <begin position="403"/>
        <end position="412"/>
    </location>
</feature>
<keyword evidence="4" id="KW-0853">WD repeat</keyword>
<feature type="region of interest" description="Disordered" evidence="10">
    <location>
        <begin position="1105"/>
        <end position="1136"/>
    </location>
</feature>
<feature type="compositionally biased region" description="Basic and acidic residues" evidence="10">
    <location>
        <begin position="1112"/>
        <end position="1128"/>
    </location>
</feature>
<dbReference type="RefSeq" id="XP_012338107.1">
    <property type="nucleotide sequence ID" value="XM_012482684.1"/>
</dbReference>
<dbReference type="OMA" id="HECMNFD"/>
<dbReference type="Proteomes" id="UP000054561">
    <property type="component" value="Unassembled WGS sequence"/>
</dbReference>
<evidence type="ECO:0000256" key="4">
    <source>
        <dbReference type="ARBA" id="ARBA00022574"/>
    </source>
</evidence>
<dbReference type="EMBL" id="KQ001735">
    <property type="protein sequence ID" value="KJP85300.1"/>
    <property type="molecule type" value="Genomic_DNA"/>
</dbReference>
<dbReference type="PANTHER" id="PTHR14885">
    <property type="entry name" value="CILIA- AND FLAGELLA-ASSOCIATED PROTEIN 43-RELATED"/>
    <property type="match status" value="1"/>
</dbReference>
<feature type="compositionally biased region" description="Basic and acidic residues" evidence="10">
    <location>
        <begin position="973"/>
        <end position="988"/>
    </location>
</feature>
<keyword evidence="6 9" id="KW-0175">Coiled coil</keyword>
<feature type="coiled-coil region" evidence="9">
    <location>
        <begin position="1919"/>
        <end position="1960"/>
    </location>
</feature>
<evidence type="ECO:0000256" key="9">
    <source>
        <dbReference type="SAM" id="Coils"/>
    </source>
</evidence>
<accession>A0A0D9QE15</accession>
<feature type="coiled-coil region" evidence="9">
    <location>
        <begin position="1290"/>
        <end position="1373"/>
    </location>
</feature>
<proteinExistence type="predicted"/>
<dbReference type="GO" id="GO:0005929">
    <property type="term" value="C:cilium"/>
    <property type="evidence" value="ECO:0007669"/>
    <property type="project" value="UniProtKB-SubCell"/>
</dbReference>
<evidence type="ECO:0000256" key="1">
    <source>
        <dbReference type="ARBA" id="ARBA00004138"/>
    </source>
</evidence>
<feature type="coiled-coil region" evidence="9">
    <location>
        <begin position="1692"/>
        <end position="1781"/>
    </location>
</feature>
<feature type="region of interest" description="Disordered" evidence="10">
    <location>
        <begin position="2003"/>
        <end position="2071"/>
    </location>
</feature>
<comment type="subcellular location">
    <subcellularLocation>
        <location evidence="1">Cell projection</location>
        <location evidence="1">Cilium</location>
    </subcellularLocation>
    <subcellularLocation>
        <location evidence="2">Cytoplasm</location>
        <location evidence="2">Cytoskeleton</location>
    </subcellularLocation>
</comment>
<keyword evidence="12" id="KW-1185">Reference proteome</keyword>